<evidence type="ECO:0000313" key="13">
    <source>
        <dbReference type="Proteomes" id="UP000075374"/>
    </source>
</evidence>
<proteinExistence type="inferred from homology"/>
<dbReference type="HAMAP" id="MF_01393">
    <property type="entry name" value="ATP_synth_a_bact"/>
    <property type="match status" value="1"/>
</dbReference>
<dbReference type="Proteomes" id="UP000075374">
    <property type="component" value="Unassembled WGS sequence"/>
</dbReference>
<feature type="transmembrane region" description="Helical" evidence="11">
    <location>
        <begin position="199"/>
        <end position="221"/>
    </location>
</feature>
<dbReference type="Gene3D" id="1.20.120.220">
    <property type="entry name" value="ATP synthase, F0 complex, subunit A"/>
    <property type="match status" value="1"/>
</dbReference>
<feature type="transmembrane region" description="Helical" evidence="11">
    <location>
        <begin position="106"/>
        <end position="125"/>
    </location>
</feature>
<dbReference type="PROSITE" id="PS00449">
    <property type="entry name" value="ATPASE_A"/>
    <property type="match status" value="1"/>
</dbReference>
<evidence type="ECO:0000256" key="9">
    <source>
        <dbReference type="ARBA" id="ARBA00023136"/>
    </source>
</evidence>
<dbReference type="GO" id="GO:0046933">
    <property type="term" value="F:proton-transporting ATP synthase activity, rotational mechanism"/>
    <property type="evidence" value="ECO:0007669"/>
    <property type="project" value="UniProtKB-UniRule"/>
</dbReference>
<evidence type="ECO:0000256" key="6">
    <source>
        <dbReference type="ARBA" id="ARBA00022781"/>
    </source>
</evidence>
<evidence type="ECO:0000256" key="4">
    <source>
        <dbReference type="ARBA" id="ARBA00022547"/>
    </source>
</evidence>
<keyword evidence="7 11" id="KW-1133">Transmembrane helix</keyword>
<evidence type="ECO:0000256" key="2">
    <source>
        <dbReference type="ARBA" id="ARBA00006810"/>
    </source>
</evidence>
<evidence type="ECO:0000256" key="7">
    <source>
        <dbReference type="ARBA" id="ARBA00022989"/>
    </source>
</evidence>
<keyword evidence="4 11" id="KW-0138">CF(0)</keyword>
<evidence type="ECO:0000256" key="10">
    <source>
        <dbReference type="ARBA" id="ARBA00023310"/>
    </source>
</evidence>
<keyword evidence="3 11" id="KW-0813">Transport</keyword>
<dbReference type="InterPro" id="IPR000568">
    <property type="entry name" value="ATP_synth_F0_asu"/>
</dbReference>
<feature type="transmembrane region" description="Helical" evidence="11">
    <location>
        <begin position="23"/>
        <end position="43"/>
    </location>
</feature>
<sequence>MEEGNKIILSLLGYKFSISEAVIIEWAILLICLIFCIIVKNILKKGIPDKKQSIVEMIVEGINNLVTSTMGEGAAVFVPYIGTLVIFLLLMNISGLFGVEPPTKDFSVTSGVAAISFVVIQAYAIKKHGLKSYFIGYARPTWVLLPINIMERIMLPVSLSLRLFGNITAASIIIELVYSGLAKTPLGIGQLAIPTPLHFYFDIFDGGLQMLIFAMLTMINIKTVSEH</sequence>
<gene>
    <name evidence="11 12" type="primary">atpB</name>
    <name evidence="12" type="ORF">CLCOL_11310</name>
</gene>
<dbReference type="STRING" id="1121305.CLCOL_11310"/>
<dbReference type="InterPro" id="IPR023011">
    <property type="entry name" value="ATP_synth_F0_asu_AS"/>
</dbReference>
<keyword evidence="9 11" id="KW-0472">Membrane</keyword>
<comment type="similarity">
    <text evidence="2 11">Belongs to the ATPase A chain family.</text>
</comment>
<dbReference type="PRINTS" id="PR00123">
    <property type="entry name" value="ATPASEA"/>
</dbReference>
<comment type="function">
    <text evidence="11">Key component of the proton channel; it plays a direct role in the translocation of protons across the membrane.</text>
</comment>
<dbReference type="GO" id="GO:0005886">
    <property type="term" value="C:plasma membrane"/>
    <property type="evidence" value="ECO:0007669"/>
    <property type="project" value="UniProtKB-SubCell"/>
</dbReference>
<keyword evidence="10 11" id="KW-0066">ATP synthesis</keyword>
<dbReference type="EMBL" id="LTBB01000004">
    <property type="protein sequence ID" value="KYH29383.1"/>
    <property type="molecule type" value="Genomic_DNA"/>
</dbReference>
<comment type="subcellular location">
    <subcellularLocation>
        <location evidence="11">Cell membrane</location>
        <topology evidence="11">Multi-pass membrane protein</topology>
    </subcellularLocation>
    <subcellularLocation>
        <location evidence="1">Membrane</location>
        <topology evidence="1">Multi-pass membrane protein</topology>
    </subcellularLocation>
</comment>
<evidence type="ECO:0000313" key="12">
    <source>
        <dbReference type="EMBL" id="KYH29383.1"/>
    </source>
</evidence>
<dbReference type="RefSeq" id="WP_061857999.1">
    <property type="nucleotide sequence ID" value="NZ_LTBB01000004.1"/>
</dbReference>
<evidence type="ECO:0000256" key="1">
    <source>
        <dbReference type="ARBA" id="ARBA00004141"/>
    </source>
</evidence>
<dbReference type="CDD" id="cd00310">
    <property type="entry name" value="ATP-synt_Fo_a_6"/>
    <property type="match status" value="1"/>
</dbReference>
<evidence type="ECO:0000256" key="11">
    <source>
        <dbReference type="HAMAP-Rule" id="MF_01393"/>
    </source>
</evidence>
<comment type="caution">
    <text evidence="12">The sequence shown here is derived from an EMBL/GenBank/DDBJ whole genome shotgun (WGS) entry which is preliminary data.</text>
</comment>
<dbReference type="PANTHER" id="PTHR42823">
    <property type="entry name" value="ATP SYNTHASE SUBUNIT A, CHLOROPLASTIC"/>
    <property type="match status" value="1"/>
</dbReference>
<keyword evidence="8 11" id="KW-0406">Ion transport</keyword>
<organism evidence="12 13">
    <name type="scientific">Clostridium colicanis DSM 13634</name>
    <dbReference type="NCBI Taxonomy" id="1121305"/>
    <lineage>
        <taxon>Bacteria</taxon>
        <taxon>Bacillati</taxon>
        <taxon>Bacillota</taxon>
        <taxon>Clostridia</taxon>
        <taxon>Eubacteriales</taxon>
        <taxon>Clostridiaceae</taxon>
        <taxon>Clostridium</taxon>
    </lineage>
</organism>
<keyword evidence="11" id="KW-1003">Cell membrane</keyword>
<dbReference type="InterPro" id="IPR035908">
    <property type="entry name" value="F0_ATP_A_sf"/>
</dbReference>
<name>A0A151AP31_9CLOT</name>
<dbReference type="GO" id="GO:0045259">
    <property type="term" value="C:proton-transporting ATP synthase complex"/>
    <property type="evidence" value="ECO:0007669"/>
    <property type="project" value="UniProtKB-KW"/>
</dbReference>
<dbReference type="PATRIC" id="fig|1121305.3.peg.1130"/>
<keyword evidence="5 11" id="KW-0812">Transmembrane</keyword>
<reference evidence="12 13" key="1">
    <citation type="submission" date="2016-02" db="EMBL/GenBank/DDBJ databases">
        <title>Genome sequence of Clostridium colicanis DSM 13634.</title>
        <authorList>
            <person name="Poehlein A."/>
            <person name="Daniel R."/>
        </authorList>
    </citation>
    <scope>NUCLEOTIDE SEQUENCE [LARGE SCALE GENOMIC DNA]</scope>
    <source>
        <strain evidence="12 13">DSM 13634</strain>
    </source>
</reference>
<keyword evidence="13" id="KW-1185">Reference proteome</keyword>
<dbReference type="NCBIfam" id="NF004484">
    <property type="entry name" value="PRK05815.3-2"/>
    <property type="match status" value="1"/>
</dbReference>
<evidence type="ECO:0000256" key="5">
    <source>
        <dbReference type="ARBA" id="ARBA00022692"/>
    </source>
</evidence>
<feature type="transmembrane region" description="Helical" evidence="11">
    <location>
        <begin position="74"/>
        <end position="94"/>
    </location>
</feature>
<evidence type="ECO:0000256" key="3">
    <source>
        <dbReference type="ARBA" id="ARBA00022448"/>
    </source>
</evidence>
<dbReference type="AlphaFoldDB" id="A0A151AP31"/>
<dbReference type="GO" id="GO:0042777">
    <property type="term" value="P:proton motive force-driven plasma membrane ATP synthesis"/>
    <property type="evidence" value="ECO:0007669"/>
    <property type="project" value="TreeGrafter"/>
</dbReference>
<dbReference type="SUPFAM" id="SSF81336">
    <property type="entry name" value="F1F0 ATP synthase subunit A"/>
    <property type="match status" value="1"/>
</dbReference>
<accession>A0A151AP31</accession>
<evidence type="ECO:0000256" key="8">
    <source>
        <dbReference type="ARBA" id="ARBA00023065"/>
    </source>
</evidence>
<feature type="transmembrane region" description="Helical" evidence="11">
    <location>
        <begin position="159"/>
        <end position="179"/>
    </location>
</feature>
<protein>
    <recommendedName>
        <fullName evidence="11">ATP synthase subunit a</fullName>
    </recommendedName>
    <alternativeName>
        <fullName evidence="11">ATP synthase F0 sector subunit a</fullName>
    </alternativeName>
    <alternativeName>
        <fullName evidence="11">F-ATPase subunit 6</fullName>
    </alternativeName>
</protein>
<dbReference type="Pfam" id="PF00119">
    <property type="entry name" value="ATP-synt_A"/>
    <property type="match status" value="1"/>
</dbReference>
<dbReference type="PANTHER" id="PTHR42823:SF3">
    <property type="entry name" value="ATP SYNTHASE SUBUNIT A, CHLOROPLASTIC"/>
    <property type="match status" value="1"/>
</dbReference>
<keyword evidence="6 11" id="KW-0375">Hydrogen ion transport</keyword>
<dbReference type="InterPro" id="IPR045082">
    <property type="entry name" value="ATP_syn_F0_a_bact/chloroplast"/>
</dbReference>